<dbReference type="AlphaFoldDB" id="A0A7Y3RMH6"/>
<proteinExistence type="predicted"/>
<dbReference type="SUPFAM" id="SSF89447">
    <property type="entry name" value="AbrB/MazE/MraZ-like"/>
    <property type="match status" value="1"/>
</dbReference>
<evidence type="ECO:0000313" key="2">
    <source>
        <dbReference type="EMBL" id="NNU16301.1"/>
    </source>
</evidence>
<feature type="domain" description="SpoVT-AbrB" evidence="1">
    <location>
        <begin position="7"/>
        <end position="50"/>
    </location>
</feature>
<sequence>MHKIKLRKIGNSVGVVLPKELLEQHQFEQGDEVYAVSSTEGVELRRYDPEVAKQLETGRSVAKRYRTALRELAK</sequence>
<organism evidence="2 3">
    <name type="scientific">Parvularcula mediterranea</name>
    <dbReference type="NCBI Taxonomy" id="2732508"/>
    <lineage>
        <taxon>Bacteria</taxon>
        <taxon>Pseudomonadati</taxon>
        <taxon>Pseudomonadota</taxon>
        <taxon>Alphaproteobacteria</taxon>
        <taxon>Parvularculales</taxon>
        <taxon>Parvularculaceae</taxon>
        <taxon>Parvularcula</taxon>
    </lineage>
</organism>
<dbReference type="InterPro" id="IPR037914">
    <property type="entry name" value="SpoVT-AbrB_sf"/>
</dbReference>
<accession>A0A7Y3RMH6</accession>
<gene>
    <name evidence="2" type="ORF">HK107_08205</name>
</gene>
<name>A0A7Y3RMH6_9PROT</name>
<dbReference type="GO" id="GO:0003677">
    <property type="term" value="F:DNA binding"/>
    <property type="evidence" value="ECO:0007669"/>
    <property type="project" value="UniProtKB-KW"/>
</dbReference>
<evidence type="ECO:0000259" key="1">
    <source>
        <dbReference type="SMART" id="SM00966"/>
    </source>
</evidence>
<dbReference type="InterPro" id="IPR013432">
    <property type="entry name" value="Doc_partner"/>
</dbReference>
<dbReference type="InterPro" id="IPR007159">
    <property type="entry name" value="SpoVT-AbrB_dom"/>
</dbReference>
<protein>
    <submittedName>
        <fullName evidence="2">AbrB/MazE/SpoVT family DNA-binding domain-containing protein</fullName>
    </submittedName>
</protein>
<dbReference type="RefSeq" id="WP_173198404.1">
    <property type="nucleotide sequence ID" value="NZ_JABFCX010000002.1"/>
</dbReference>
<keyword evidence="3" id="KW-1185">Reference proteome</keyword>
<dbReference type="NCBIfam" id="TIGR02609">
    <property type="entry name" value="doc_partner"/>
    <property type="match status" value="1"/>
</dbReference>
<keyword evidence="2" id="KW-0238">DNA-binding</keyword>
<dbReference type="SMART" id="SM00966">
    <property type="entry name" value="SpoVT_AbrB"/>
    <property type="match status" value="1"/>
</dbReference>
<reference evidence="2 3" key="1">
    <citation type="submission" date="2020-05" db="EMBL/GenBank/DDBJ databases">
        <title>Parvularcula mediterraneae sp. nov., isolated from polypropylene straw from shallow seawater of the seashore of Laganas in Zakynthos island, Greece.</title>
        <authorList>
            <person name="Szabo I."/>
            <person name="Al-Omari J."/>
            <person name="Rado J."/>
            <person name="Szerdahelyi G.S."/>
        </authorList>
    </citation>
    <scope>NUCLEOTIDE SEQUENCE [LARGE SCALE GENOMIC DNA]</scope>
    <source>
        <strain evidence="2 3">ZS-1/3</strain>
    </source>
</reference>
<dbReference type="Pfam" id="PF04014">
    <property type="entry name" value="MazE_antitoxin"/>
    <property type="match status" value="1"/>
</dbReference>
<evidence type="ECO:0000313" key="3">
    <source>
        <dbReference type="Proteomes" id="UP000536835"/>
    </source>
</evidence>
<dbReference type="Gene3D" id="2.10.260.10">
    <property type="match status" value="1"/>
</dbReference>
<comment type="caution">
    <text evidence="2">The sequence shown here is derived from an EMBL/GenBank/DDBJ whole genome shotgun (WGS) entry which is preliminary data.</text>
</comment>
<dbReference type="EMBL" id="JABFCX010000002">
    <property type="protein sequence ID" value="NNU16301.1"/>
    <property type="molecule type" value="Genomic_DNA"/>
</dbReference>
<dbReference type="Proteomes" id="UP000536835">
    <property type="component" value="Unassembled WGS sequence"/>
</dbReference>